<dbReference type="Proteomes" id="UP001266305">
    <property type="component" value="Unassembled WGS sequence"/>
</dbReference>
<keyword evidence="2" id="KW-1185">Reference proteome</keyword>
<dbReference type="PANTHER" id="PTHR45690">
    <property type="entry name" value="NACHT, LRR AND PYD DOMAINS-CONTAINING PROTEIN 12"/>
    <property type="match status" value="1"/>
</dbReference>
<name>A0ABQ9TXE3_SAGOE</name>
<evidence type="ECO:0000313" key="1">
    <source>
        <dbReference type="EMBL" id="KAK2089229.1"/>
    </source>
</evidence>
<dbReference type="InterPro" id="IPR050637">
    <property type="entry name" value="NLRP_innate_immun_reg"/>
</dbReference>
<dbReference type="SUPFAM" id="SSF52047">
    <property type="entry name" value="RNI-like"/>
    <property type="match status" value="1"/>
</dbReference>
<accession>A0ABQ9TXE3</accession>
<dbReference type="Pfam" id="PF13516">
    <property type="entry name" value="LRR_6"/>
    <property type="match status" value="1"/>
</dbReference>
<reference evidence="1 2" key="1">
    <citation type="submission" date="2023-05" db="EMBL/GenBank/DDBJ databases">
        <title>B98-5 Cell Line De Novo Hybrid Assembly: An Optical Mapping Approach.</title>
        <authorList>
            <person name="Kananen K."/>
            <person name="Auerbach J.A."/>
            <person name="Kautto E."/>
            <person name="Blachly J.S."/>
        </authorList>
    </citation>
    <scope>NUCLEOTIDE SEQUENCE [LARGE SCALE GENOMIC DNA]</scope>
    <source>
        <strain evidence="1">B95-8</strain>
        <tissue evidence="1">Cell line</tissue>
    </source>
</reference>
<comment type="caution">
    <text evidence="1">The sequence shown here is derived from an EMBL/GenBank/DDBJ whole genome shotgun (WGS) entry which is preliminary data.</text>
</comment>
<dbReference type="InterPro" id="IPR032675">
    <property type="entry name" value="LRR_dom_sf"/>
</dbReference>
<proteinExistence type="predicted"/>
<dbReference type="InterPro" id="IPR001611">
    <property type="entry name" value="Leu-rich_rpt"/>
</dbReference>
<dbReference type="EMBL" id="JASSZA010000019">
    <property type="protein sequence ID" value="KAK2089229.1"/>
    <property type="molecule type" value="Genomic_DNA"/>
</dbReference>
<dbReference type="Gene3D" id="3.80.10.10">
    <property type="entry name" value="Ribonuclease Inhibitor"/>
    <property type="match status" value="1"/>
</dbReference>
<protein>
    <submittedName>
        <fullName evidence="1">NACHT, LRR and PYD domains-containing protein 5</fullName>
    </submittedName>
</protein>
<dbReference type="PANTHER" id="PTHR45690:SF7">
    <property type="entry name" value="NACHT, LRR AND PYD DOMAINS-CONTAINING PROTEIN 5"/>
    <property type="match status" value="1"/>
</dbReference>
<gene>
    <name evidence="1" type="primary">NLRP5_6</name>
    <name evidence="1" type="ORF">P7K49_035136</name>
</gene>
<evidence type="ECO:0000313" key="2">
    <source>
        <dbReference type="Proteomes" id="UP001266305"/>
    </source>
</evidence>
<organism evidence="1 2">
    <name type="scientific">Saguinus oedipus</name>
    <name type="common">Cotton-top tamarin</name>
    <name type="synonym">Oedipomidas oedipus</name>
    <dbReference type="NCBI Taxonomy" id="9490"/>
    <lineage>
        <taxon>Eukaryota</taxon>
        <taxon>Metazoa</taxon>
        <taxon>Chordata</taxon>
        <taxon>Craniata</taxon>
        <taxon>Vertebrata</taxon>
        <taxon>Euteleostomi</taxon>
        <taxon>Mammalia</taxon>
        <taxon>Eutheria</taxon>
        <taxon>Euarchontoglires</taxon>
        <taxon>Primates</taxon>
        <taxon>Haplorrhini</taxon>
        <taxon>Platyrrhini</taxon>
        <taxon>Cebidae</taxon>
        <taxon>Callitrichinae</taxon>
        <taxon>Saguinus</taxon>
    </lineage>
</organism>
<sequence>MELEEHTSSHSLGFSSCRLQDCGITATGCRSLASALVTSHSLTHLCLSNNNLGNEGVSLLCRSLRLPHCGLQRLIVVQLSEQKAGMGSVDLIT</sequence>